<accession>A0A0N4ZA37</accession>
<feature type="transmembrane region" description="Helical" evidence="4">
    <location>
        <begin position="1727"/>
        <end position="1748"/>
    </location>
</feature>
<keyword evidence="1 3" id="KW-1015">Disulfide bond</keyword>
<sequence length="1926" mass="219498">MFLLIKYNSIKIKIFFNNNLIYAFLSLLIILMVPTKTISVILSGSPDSFARFPKWAQTFENTLTFEFKTRQTNALLFYTDDGNIQGNFYCLTISDSRLQLDFRIGDDTVEESSIRNVITMRIDDFPVNDYKWHKLKLFQGWENVKLQVDDVAVFKTMNQRSFIFGNLRTNSDVFIGGIPKDINLLQTMSSPLRRHTKRFSGSIKNLIYRLYPQGISSPQLIESRGTRHTDDDHCTFHNSSVYHMTLLSKMKSPKEEFCFNKGRCYSTNDGPKCDCAFTNHEGNKCEKEKKSTQLSFFGNEWLGYDVTSNISAITNSKWENITFNFKTVHQNCIMLISGDNMNNLEISIQDGVVYVYSQFYGSDQRVIRIFNKKKSLRFDDGEWHNLNLFRDLITIRLSVDEYSDEIKQNFENKEFLRNGYVFIGGVPNNFKTKIKDSLNFFKGCMSILKFEANSQLFDMIELSDEGFSKSVIRTEGELSYSCSPNSNTPDVISFISGEGFISLPKWNSLSTGSLAFQFKTNNGDGLLLYHGMPFVENSNFDFIAFEIVDGYLWMVLDLGSGIIRLQSSPKRLDDGEMWHSVEMERLGRTGSIIVDGQKTDFSTPGVSANLIVDQPIYLGGAPFYQYSRKNNNHYYIRFSERVWNGNMGKGFIGCIKNFRLNGINVKISQSFDKDKSVTLQNNIKLGCNNKLVPSKISCQMEDCFKITKHYVLNNLSSNERDALLLIFPYQITSEAETFSALIRTEDENGILLDSSSSSLFSNNEGGVSLSLLNGELTLKYYLSNNTSRIFNWGQRPLTDNKWHLVSFQRRGAKLMLFLDNKLEKSYYIPISDVDYKIFMNKIAFGYSLNVKHKSAEITREEDFEGDVAEVYFNGYNMLENISKIMEPQLEGKHKFNNGVNRIEHKKQKSYPVTFSEVAGFIMFKKEIFLKSSEISPKLSFRFRTLQSRNLLLLVERETPIVSEKFVLFELIDGRLYIKHPLRGKYTSSIIRNISYDIILNDLKWHNILVTKDNEQNIYSLTVDNYTSILPLSDDMLFPSSGNFYFGGIPNNIQLPDSLEGIQSFRGCMSNLRVGKEYYSFLTDSHKTKNVVRGCEIPVARCEEDTCKHGGICIQSWKNVACNCKRTTFTGEKCDKLDTTYILDGKSSIIFTYPNESKPFTMHDELSIGFQTYSSTGTIFSIFSDTILNDFFIIYLSSGQINFKYNLGLKDHHISLDYKNVVNDGKYHILHYDRHYNNITFKLDEMGSLKYTMYHDNQFYTLRGIKNIVIGEIQKNVMMKNMKKFRRHLYGQTGIRGKVSGVYFNSLKLLDIFSTKHPQTFYTGTPKLVYQSPEAVATTTDIIIDGHKENSFSRHMSKTETNEMNSSSQQESDNLITGVAKDCLSLTDFKDSCFVEYFDNDEINNNHNIMGKTTDNPLICLMNWDIPECKNDVYKMPPLPKFAPNYRVNKYKNKEDLFTPVYQHQQYNSPTPENFYLSTPSGKHLKKGKHKLKTTIVNPHLGLSAQEKANKTLNIIDSDKEVTILPTKIFVTTTPKQPIDKTSNSMIENTVSIEIDIPNDAKNDDDYSERWWSDIGAPTFHFITQTTTPSTNDGKNDIKINPFSSTIFKNKENNLKKLETTSTKKEPYREIKYSSTSTTPLSELTTTTRSSTSLTKTLATLATTVLHIQTTTLQPIINSPYIFSNTEDSSTTTIYAVRPTTPMGTTLSSGIMNGSKNSSGQQDFPRTALISIASISVIFIIAIVVFCVFRCRQAAPGSEHYSVYMNGHKPPGVPSATGYTPVPTDMSPQLMQHSHYEGTVMPNKQHTMFSSDGNTLTNCPNGYNHLNLGTGIRSNLNNIPMTNGVSSCKNSHTMGNVPCMSATLPSKSNYLQHHQYSDNGLLNNNSQLNGHLHHTLGRNGLMTSSLMKTNTTSTLETKKRAFKEWYV</sequence>
<keyword evidence="2" id="KW-0245">EGF-like domain</keyword>
<dbReference type="InterPro" id="IPR001791">
    <property type="entry name" value="Laminin_G"/>
</dbReference>
<dbReference type="Pfam" id="PF02210">
    <property type="entry name" value="Laminin_G_2"/>
    <property type="match status" value="6"/>
</dbReference>
<dbReference type="Proteomes" id="UP000038045">
    <property type="component" value="Unplaced"/>
</dbReference>
<dbReference type="GO" id="GO:0016020">
    <property type="term" value="C:membrane"/>
    <property type="evidence" value="ECO:0007669"/>
    <property type="project" value="UniProtKB-SubCell"/>
</dbReference>
<keyword evidence="4" id="KW-0812">Transmembrane</keyword>
<dbReference type="CDD" id="cd00110">
    <property type="entry name" value="LamG"/>
    <property type="match status" value="5"/>
</dbReference>
<dbReference type="Gene3D" id="2.10.25.10">
    <property type="entry name" value="Laminin"/>
    <property type="match status" value="2"/>
</dbReference>
<evidence type="ECO:0000256" key="1">
    <source>
        <dbReference type="ARBA" id="ARBA00023157"/>
    </source>
</evidence>
<keyword evidence="7" id="KW-1185">Reference proteome</keyword>
<feature type="domain" description="Laminin G" evidence="5">
    <location>
        <begin position="713"/>
        <end position="899"/>
    </location>
</feature>
<keyword evidence="4" id="KW-0472">Membrane</keyword>
<keyword evidence="4" id="KW-1133">Transmembrane helix</keyword>
<feature type="domain" description="Laminin G" evidence="5">
    <location>
        <begin position="490"/>
        <end position="687"/>
    </location>
</feature>
<evidence type="ECO:0000259" key="5">
    <source>
        <dbReference type="PROSITE" id="PS50025"/>
    </source>
</evidence>
<feature type="domain" description="Laminin G" evidence="5">
    <location>
        <begin position="291"/>
        <end position="482"/>
    </location>
</feature>
<dbReference type="PANTHER" id="PTHR15036:SF89">
    <property type="entry name" value="NEUREXIN 1, ISOFORM F"/>
    <property type="match status" value="1"/>
</dbReference>
<dbReference type="InterPro" id="IPR050372">
    <property type="entry name" value="Neurexin-related_CASP"/>
</dbReference>
<dbReference type="PROSITE" id="PS50026">
    <property type="entry name" value="EGF_3"/>
    <property type="match status" value="1"/>
</dbReference>
<dbReference type="PROSITE" id="PS50025">
    <property type="entry name" value="LAM_G_DOMAIN"/>
    <property type="match status" value="6"/>
</dbReference>
<evidence type="ECO:0000256" key="4">
    <source>
        <dbReference type="SAM" id="Phobius"/>
    </source>
</evidence>
<dbReference type="Gene3D" id="2.60.120.200">
    <property type="match status" value="6"/>
</dbReference>
<comment type="caution">
    <text evidence="2">Lacks conserved residue(s) required for the propagation of feature annotation.</text>
</comment>
<dbReference type="STRING" id="131310.A0A0N4ZA37"/>
<evidence type="ECO:0000256" key="2">
    <source>
        <dbReference type="PROSITE-ProRule" id="PRU00076"/>
    </source>
</evidence>
<dbReference type="SUPFAM" id="SSF49899">
    <property type="entry name" value="Concanavalin A-like lectins/glucanases"/>
    <property type="match status" value="6"/>
</dbReference>
<dbReference type="InterPro" id="IPR000742">
    <property type="entry name" value="EGF"/>
</dbReference>
<feature type="domain" description="Laminin G" evidence="5">
    <location>
        <begin position="39"/>
        <end position="234"/>
    </location>
</feature>
<feature type="transmembrane region" description="Helical" evidence="4">
    <location>
        <begin position="20"/>
        <end position="42"/>
    </location>
</feature>
<feature type="disulfide bond" evidence="3">
    <location>
        <begin position="1067"/>
        <end position="1094"/>
    </location>
</feature>
<evidence type="ECO:0000256" key="3">
    <source>
        <dbReference type="PROSITE-ProRule" id="PRU00122"/>
    </source>
</evidence>
<dbReference type="SMART" id="SM00282">
    <property type="entry name" value="LamG"/>
    <property type="match status" value="6"/>
</dbReference>
<organism evidence="7 8">
    <name type="scientific">Parastrongyloides trichosuri</name>
    <name type="common">Possum-specific nematode worm</name>
    <dbReference type="NCBI Taxonomy" id="131310"/>
    <lineage>
        <taxon>Eukaryota</taxon>
        <taxon>Metazoa</taxon>
        <taxon>Ecdysozoa</taxon>
        <taxon>Nematoda</taxon>
        <taxon>Chromadorea</taxon>
        <taxon>Rhabditida</taxon>
        <taxon>Tylenchina</taxon>
        <taxon>Panagrolaimomorpha</taxon>
        <taxon>Strongyloidoidea</taxon>
        <taxon>Strongyloididae</taxon>
        <taxon>Parastrongyloides</taxon>
    </lineage>
</organism>
<feature type="domain" description="Laminin G" evidence="5">
    <location>
        <begin position="910"/>
        <end position="1094"/>
    </location>
</feature>
<protein>
    <submittedName>
        <fullName evidence="8">Uncharacterized protein</fullName>
    </submittedName>
</protein>
<evidence type="ECO:0000313" key="8">
    <source>
        <dbReference type="WBParaSite" id="PTRK_0000424400.2"/>
    </source>
</evidence>
<dbReference type="PANTHER" id="PTHR15036">
    <property type="entry name" value="PIKACHURIN-LIKE PROTEIN"/>
    <property type="match status" value="1"/>
</dbReference>
<feature type="domain" description="EGF-like" evidence="6">
    <location>
        <begin position="1097"/>
        <end position="1134"/>
    </location>
</feature>
<feature type="domain" description="Laminin G" evidence="5">
    <location>
        <begin position="1137"/>
        <end position="1328"/>
    </location>
</feature>
<evidence type="ECO:0000259" key="6">
    <source>
        <dbReference type="PROSITE" id="PS50026"/>
    </source>
</evidence>
<reference evidence="8" key="1">
    <citation type="submission" date="2017-02" db="UniProtKB">
        <authorList>
            <consortium name="WormBaseParasite"/>
        </authorList>
    </citation>
    <scope>IDENTIFICATION</scope>
</reference>
<evidence type="ECO:0000313" key="7">
    <source>
        <dbReference type="Proteomes" id="UP000038045"/>
    </source>
</evidence>
<name>A0A0N4ZA37_PARTI</name>
<dbReference type="InterPro" id="IPR013320">
    <property type="entry name" value="ConA-like_dom_sf"/>
</dbReference>
<proteinExistence type="predicted"/>
<dbReference type="WBParaSite" id="PTRK_0000424400.2">
    <property type="protein sequence ID" value="PTRK_0000424400.2"/>
    <property type="gene ID" value="PTRK_0000424400"/>
</dbReference>